<feature type="compositionally biased region" description="Basic and acidic residues" evidence="1">
    <location>
        <begin position="12"/>
        <end position="27"/>
    </location>
</feature>
<dbReference type="EMBL" id="JARBHB010000001">
    <property type="protein sequence ID" value="KAJ8897688.1"/>
    <property type="molecule type" value="Genomic_DNA"/>
</dbReference>
<comment type="caution">
    <text evidence="2">The sequence shown here is derived from an EMBL/GenBank/DDBJ whole genome shotgun (WGS) entry which is preliminary data.</text>
</comment>
<accession>A0ABQ9ILX1</accession>
<feature type="region of interest" description="Disordered" evidence="1">
    <location>
        <begin position="1"/>
        <end position="27"/>
    </location>
</feature>
<organism evidence="2 3">
    <name type="scientific">Dryococelus australis</name>
    <dbReference type="NCBI Taxonomy" id="614101"/>
    <lineage>
        <taxon>Eukaryota</taxon>
        <taxon>Metazoa</taxon>
        <taxon>Ecdysozoa</taxon>
        <taxon>Arthropoda</taxon>
        <taxon>Hexapoda</taxon>
        <taxon>Insecta</taxon>
        <taxon>Pterygota</taxon>
        <taxon>Neoptera</taxon>
        <taxon>Polyneoptera</taxon>
        <taxon>Phasmatodea</taxon>
        <taxon>Verophasmatodea</taxon>
        <taxon>Anareolatae</taxon>
        <taxon>Phasmatidae</taxon>
        <taxon>Eurycanthinae</taxon>
        <taxon>Dryococelus</taxon>
    </lineage>
</organism>
<protein>
    <submittedName>
        <fullName evidence="2">Uncharacterized protein</fullName>
    </submittedName>
</protein>
<dbReference type="Proteomes" id="UP001159363">
    <property type="component" value="Chromosome 1"/>
</dbReference>
<evidence type="ECO:0000256" key="1">
    <source>
        <dbReference type="SAM" id="MobiDB-lite"/>
    </source>
</evidence>
<reference evidence="2 3" key="1">
    <citation type="submission" date="2023-02" db="EMBL/GenBank/DDBJ databases">
        <title>LHISI_Scaffold_Assembly.</title>
        <authorList>
            <person name="Stuart O.P."/>
            <person name="Cleave R."/>
            <person name="Magrath M.J.L."/>
            <person name="Mikheyev A.S."/>
        </authorList>
    </citation>
    <scope>NUCLEOTIDE SEQUENCE [LARGE SCALE GENOMIC DNA]</scope>
    <source>
        <strain evidence="2">Daus_M_001</strain>
        <tissue evidence="2">Leg muscle</tissue>
    </source>
</reference>
<sequence>MPYPGFGPRVSRTPDRGRTNQLRHENNPLRGRLIRDKRVSLGHSRNEVFVGWVPSGEPTPPRRYGPLHVSLPRVPCCPRDGRCWPRFYRPRRGKQTNFASSCPPPPVDILKLALPCIIDGLWRSREEGACHSTAGLHARINTHVNAIACVVWLLSGCTRNYGTPMKHGDIAVTPCSRSRELYRVARFRVETPAGWNTNTQMRFCEGSRRLTNYHASRQPWQSVFDSPGCRVVVPESLLCVKNVVGAAGMDFRFSRDVVVFFAIDFQLSPLVPLAEQPVAKFLPRAPHIWSRRPFGHRAENLAGDFRNNLAGLKPAESQASGTADPRPGCLRAIQLPAQEGKPTAERGVGAGIRPLHSLDWKLKTWPPMIKVVHDKGRVATTSFPRRGRGIINVAAVAEKGGGALLRWLKKGEGHPDGKAQYYHVTHETIYHVHSFRQVRNIPSGAGMKRRGKREIIEKTRRPTASTGTITICENPVTWPGIEPGSPWWETGVGWRRMGSSRLVRRIFNLAEFIYYLSWVFVSNMRCRTSCKSSLTTESSQQN</sequence>
<name>A0ABQ9ILX1_9NEOP</name>
<gene>
    <name evidence="2" type="ORF">PR048_003038</name>
</gene>
<proteinExistence type="predicted"/>
<evidence type="ECO:0000313" key="3">
    <source>
        <dbReference type="Proteomes" id="UP001159363"/>
    </source>
</evidence>
<evidence type="ECO:0000313" key="2">
    <source>
        <dbReference type="EMBL" id="KAJ8897688.1"/>
    </source>
</evidence>
<keyword evidence="3" id="KW-1185">Reference proteome</keyword>